<dbReference type="GO" id="GO:0042254">
    <property type="term" value="P:ribosome biogenesis"/>
    <property type="evidence" value="ECO:0007669"/>
    <property type="project" value="TreeGrafter"/>
</dbReference>
<dbReference type="InterPro" id="IPR052609">
    <property type="entry name" value="Ribosome_Biogenesis_Reg"/>
</dbReference>
<reference evidence="3" key="1">
    <citation type="journal article" date="2020" name="Stud. Mycol.">
        <title>101 Dothideomycetes genomes: a test case for predicting lifestyles and emergence of pathogens.</title>
        <authorList>
            <person name="Haridas S."/>
            <person name="Albert R."/>
            <person name="Binder M."/>
            <person name="Bloem J."/>
            <person name="Labutti K."/>
            <person name="Salamov A."/>
            <person name="Andreopoulos B."/>
            <person name="Baker S."/>
            <person name="Barry K."/>
            <person name="Bills G."/>
            <person name="Bluhm B."/>
            <person name="Cannon C."/>
            <person name="Castanera R."/>
            <person name="Culley D."/>
            <person name="Daum C."/>
            <person name="Ezra D."/>
            <person name="Gonzalez J."/>
            <person name="Henrissat B."/>
            <person name="Kuo A."/>
            <person name="Liang C."/>
            <person name="Lipzen A."/>
            <person name="Lutzoni F."/>
            <person name="Magnuson J."/>
            <person name="Mondo S."/>
            <person name="Nolan M."/>
            <person name="Ohm R."/>
            <person name="Pangilinan J."/>
            <person name="Park H.-J."/>
            <person name="Ramirez L."/>
            <person name="Alfaro M."/>
            <person name="Sun H."/>
            <person name="Tritt A."/>
            <person name="Yoshinaga Y."/>
            <person name="Zwiers L.-H."/>
            <person name="Turgeon B."/>
            <person name="Goodwin S."/>
            <person name="Spatafora J."/>
            <person name="Crous P."/>
            <person name="Grigoriev I."/>
        </authorList>
    </citation>
    <scope>NUCLEOTIDE SEQUENCE</scope>
    <source>
        <strain evidence="3">CBS 121167</strain>
    </source>
</reference>
<evidence type="ECO:0000313" key="4">
    <source>
        <dbReference type="Proteomes" id="UP000799438"/>
    </source>
</evidence>
<keyword evidence="4" id="KW-1185">Reference proteome</keyword>
<dbReference type="PANTHER" id="PTHR15682">
    <property type="entry name" value="UNHEALTHY RIBOSOME BIOGENESIS PROTEIN 2 HOMOLOG"/>
    <property type="match status" value="1"/>
</dbReference>
<dbReference type="GO" id="GO:0005730">
    <property type="term" value="C:nucleolus"/>
    <property type="evidence" value="ECO:0007669"/>
    <property type="project" value="TreeGrafter"/>
</dbReference>
<evidence type="ECO:0000259" key="2">
    <source>
        <dbReference type="Pfam" id="PF10441"/>
    </source>
</evidence>
<name>A0A6A6B2S6_9PEZI</name>
<organism evidence="3 4">
    <name type="scientific">Aplosporella prunicola CBS 121167</name>
    <dbReference type="NCBI Taxonomy" id="1176127"/>
    <lineage>
        <taxon>Eukaryota</taxon>
        <taxon>Fungi</taxon>
        <taxon>Dikarya</taxon>
        <taxon>Ascomycota</taxon>
        <taxon>Pezizomycotina</taxon>
        <taxon>Dothideomycetes</taxon>
        <taxon>Dothideomycetes incertae sedis</taxon>
        <taxon>Botryosphaeriales</taxon>
        <taxon>Aplosporellaceae</taxon>
        <taxon>Aplosporella</taxon>
    </lineage>
</organism>
<feature type="domain" description="Nucleolar 27S pre-rRNA processing Urb2/Npa2 C-terminal" evidence="2">
    <location>
        <begin position="1310"/>
        <end position="1536"/>
    </location>
</feature>
<dbReference type="InterPro" id="IPR018849">
    <property type="entry name" value="Urb2/Npa2_C"/>
</dbReference>
<feature type="compositionally biased region" description="Polar residues" evidence="1">
    <location>
        <begin position="136"/>
        <end position="147"/>
    </location>
</feature>
<evidence type="ECO:0000313" key="3">
    <source>
        <dbReference type="EMBL" id="KAF2137524.1"/>
    </source>
</evidence>
<accession>A0A6A6B2S6</accession>
<dbReference type="Proteomes" id="UP000799438">
    <property type="component" value="Unassembled WGS sequence"/>
</dbReference>
<protein>
    <recommendedName>
        <fullName evidence="2">Nucleolar 27S pre-rRNA processing Urb2/Npa2 C-terminal domain-containing protein</fullName>
    </recommendedName>
</protein>
<proteinExistence type="predicted"/>
<dbReference type="Pfam" id="PF10441">
    <property type="entry name" value="Urb2"/>
    <property type="match status" value="1"/>
</dbReference>
<dbReference type="OrthoDB" id="160374at2759"/>
<gene>
    <name evidence="3" type="ORF">K452DRAFT_361875</name>
</gene>
<sequence length="1538" mass="170611">MAQDQPSLQRLLAIDKDFSSFDEQLNQATQVLGRPEDARKLAGFEEDVVCYKHNPRAEWVFRWLLGKLKSDDTVGARARASAGAWQLLKQIALGLPASVSSKSLNANAFLASLEKTLRENFIEPSVKGFQRDASAGQDSASESSGTVSEEPRSSRKRKRHSSSAEERATSKRPALEPVELRGLFEAVSSVLVVIATLAFESSTSNESSEVELVKSVLRTNTAQAARLLKLWLETIHYLTITRPRPLNAEEVPAGPLLERMLQIWNTSFSDPAIANSSPAEQFSQECLIPAVVLLSDLAKPAPIRPEQKRVQIESQVVSALETLLARHVFIPCRGTFFAEVEGHKVAAKPGQAQSESPELRQMLAPLHSVIQGTGKDELSSASLGLSKYELLQAAGALVDIAIRCSQRSTPKKRIDEAPWLQHAFVVLCECIGTPVMQRQPGHVEPDCRAVLEQMLATLQKRGVSLDSDVLETIIRSYSGIIGAEEGSKLIDQQLVARILAYDPTGFMDSATQKSKDNTPVLSDALFDSITELSSVILDPPSNEIRDLSSTPLADETPVPEDHNLLKDSIVIPLLKAYANSRDLDGFLSRWYHQLNTLREEGTDSMEKSIWAVEDLGLALRELLEASFTPRQLFDHFNEHWRKISGCEKASAGNEDSSSKSPAYTEASASLVVLDALVGSLRSDDIIASLTSVLGSLQRSLFAFTGLCEDEATDARTLRIIYCIQIILRPHRKHHEMKNLAAAFFKWAETQNIVNVIKSSTKPGNVHTLRKGKEAFTLIVTLCNDFLQLPDFKDSVKTLFLQTAAPLFRSNDAVRDCISSGQEWHPTDSPKDQAIVFLESITLQATAVLTKFPDLIKIIPFDSLQTLLRLLYWHAFGDFSGKYRSPNLRNGINYVLVFEAISDILLTSHSSELKDLLYSIVFEVLDPETKLGRSRDLRKFLCEFSESQFLRMPLATLIRKDREQVLDRICDVYCSSNKKRTDVETQFRHLSLMIKLMEVPNATSRLANDPDLLWKVARATQEHGSPRPDLLRLVEELVRLTLMDAISVKTQSRGQQYLKEFSKIMQRVVKDTSTLKDRTAELACFKSALNTLKTADTLGDEEETYKIMKRYLRALDHDIENHLPGKQRTDFDGDLVFVRTVLDAVAELPTQGLERDVAFLSIESKLQKCTRGQQSLATNASQDETSIWVSLSRAAANVSIADNTRYFGEMVGRLWSSDLSIEDRHTVMKTSKKAAASLGPGRRASLLSSLISTQNHERPSPETLFLLNVLVPSLQDAPVKGDSSKHDLLGLGGHLATNLPKVQNVGDLQVMLNCIDTILREKQWLVSQWAVENLIDSLCRLASASGPALPANYSDSIYTRICNTTHLIIALHRTRLGGRYHVLMPLLQNLLRCLFTPDTKAASTTASTLPPWLNPRTKPLTTTHAAHFARLVTTLCNPTVAAVSKHRPRASLVDETKKAREYAGQYVPAIIVQFCACALQGRIGPEVRAALMPALYACADVVGIEALRAMNAGMDASARAIWRGVYSDWKKFGKWDGGR</sequence>
<dbReference type="GeneID" id="54303962"/>
<dbReference type="RefSeq" id="XP_033393239.1">
    <property type="nucleotide sequence ID" value="XM_033546456.1"/>
</dbReference>
<evidence type="ECO:0000256" key="1">
    <source>
        <dbReference type="SAM" id="MobiDB-lite"/>
    </source>
</evidence>
<dbReference type="PANTHER" id="PTHR15682:SF2">
    <property type="entry name" value="UNHEALTHY RIBOSOME BIOGENESIS PROTEIN 2 HOMOLOG"/>
    <property type="match status" value="1"/>
</dbReference>
<dbReference type="EMBL" id="ML995502">
    <property type="protein sequence ID" value="KAF2137524.1"/>
    <property type="molecule type" value="Genomic_DNA"/>
</dbReference>
<feature type="region of interest" description="Disordered" evidence="1">
    <location>
        <begin position="130"/>
        <end position="172"/>
    </location>
</feature>